<evidence type="ECO:0000256" key="9">
    <source>
        <dbReference type="HAMAP-Rule" id="MF_00422"/>
    </source>
</evidence>
<protein>
    <recommendedName>
        <fullName evidence="9">Protein translocase subunit SecE</fullName>
    </recommendedName>
</protein>
<dbReference type="InterPro" id="IPR001901">
    <property type="entry name" value="Translocase_SecE/Sec61-g"/>
</dbReference>
<dbReference type="NCBIfam" id="TIGR00964">
    <property type="entry name" value="secE_bact"/>
    <property type="match status" value="1"/>
</dbReference>
<dbReference type="Pfam" id="PF00584">
    <property type="entry name" value="SecE"/>
    <property type="match status" value="1"/>
</dbReference>
<organism evidence="10 11">
    <name type="scientific">Candidatus Roizmanbacteria bacterium GW2011_GWB1_40_7</name>
    <dbReference type="NCBI Taxonomy" id="1618482"/>
    <lineage>
        <taxon>Bacteria</taxon>
        <taxon>Candidatus Roizmaniibacteriota</taxon>
    </lineage>
</organism>
<keyword evidence="2 9" id="KW-0813">Transport</keyword>
<dbReference type="AlphaFoldDB" id="A0A0G0WAV2"/>
<evidence type="ECO:0000256" key="6">
    <source>
        <dbReference type="ARBA" id="ARBA00022989"/>
    </source>
</evidence>
<evidence type="ECO:0000256" key="5">
    <source>
        <dbReference type="ARBA" id="ARBA00022927"/>
    </source>
</evidence>
<sequence>MDPVKFLKEVRRELQKVAWPTRAEVTRMTGLVIIVSLAVGIYIGLIDITLAKTLESVIK</sequence>
<proteinExistence type="inferred from homology"/>
<comment type="similarity">
    <text evidence="9">Belongs to the SecE/SEC61-gamma family.</text>
</comment>
<dbReference type="PROSITE" id="PS01067">
    <property type="entry name" value="SECE_SEC61G"/>
    <property type="match status" value="1"/>
</dbReference>
<evidence type="ECO:0000256" key="8">
    <source>
        <dbReference type="ARBA" id="ARBA00023136"/>
    </source>
</evidence>
<dbReference type="GO" id="GO:0006605">
    <property type="term" value="P:protein targeting"/>
    <property type="evidence" value="ECO:0007669"/>
    <property type="project" value="UniProtKB-UniRule"/>
</dbReference>
<keyword evidence="7 9" id="KW-0811">Translocation</keyword>
<dbReference type="GO" id="GO:0065002">
    <property type="term" value="P:intracellular protein transmembrane transport"/>
    <property type="evidence" value="ECO:0007669"/>
    <property type="project" value="UniProtKB-UniRule"/>
</dbReference>
<comment type="function">
    <text evidence="9">Essential subunit of the Sec protein translocation channel SecYEG. Clamps together the 2 halves of SecY. May contact the channel plug during translocation.</text>
</comment>
<dbReference type="Proteomes" id="UP000034664">
    <property type="component" value="Unassembled WGS sequence"/>
</dbReference>
<keyword evidence="8 9" id="KW-0472">Membrane</keyword>
<evidence type="ECO:0000256" key="1">
    <source>
        <dbReference type="ARBA" id="ARBA00004370"/>
    </source>
</evidence>
<comment type="subunit">
    <text evidence="9">Component of the Sec protein translocase complex. Heterotrimer consisting of SecY, SecE and SecG subunits. The heterotrimers can form oligomers, although 1 heterotrimer is thought to be able to translocate proteins. Interacts with the ribosome. Interacts with SecDF, and other proteins may be involved. Interacts with SecA.</text>
</comment>
<gene>
    <name evidence="9" type="primary">secE</name>
    <name evidence="10" type="ORF">UU14_C0006G0011</name>
</gene>
<dbReference type="HAMAP" id="MF_00422">
    <property type="entry name" value="SecE"/>
    <property type="match status" value="1"/>
</dbReference>
<dbReference type="EMBL" id="LBZM01000006">
    <property type="protein sequence ID" value="KKR72372.1"/>
    <property type="molecule type" value="Genomic_DNA"/>
</dbReference>
<dbReference type="GO" id="GO:0008320">
    <property type="term" value="F:protein transmembrane transporter activity"/>
    <property type="evidence" value="ECO:0007669"/>
    <property type="project" value="UniProtKB-UniRule"/>
</dbReference>
<comment type="caution">
    <text evidence="10">The sequence shown here is derived from an EMBL/GenBank/DDBJ whole genome shotgun (WGS) entry which is preliminary data.</text>
</comment>
<evidence type="ECO:0000256" key="3">
    <source>
        <dbReference type="ARBA" id="ARBA00022475"/>
    </source>
</evidence>
<evidence type="ECO:0000256" key="4">
    <source>
        <dbReference type="ARBA" id="ARBA00022692"/>
    </source>
</evidence>
<evidence type="ECO:0000313" key="11">
    <source>
        <dbReference type="Proteomes" id="UP000034664"/>
    </source>
</evidence>
<reference evidence="10 11" key="1">
    <citation type="journal article" date="2015" name="Nature">
        <title>rRNA introns, odd ribosomes, and small enigmatic genomes across a large radiation of phyla.</title>
        <authorList>
            <person name="Brown C.T."/>
            <person name="Hug L.A."/>
            <person name="Thomas B.C."/>
            <person name="Sharon I."/>
            <person name="Castelle C.J."/>
            <person name="Singh A."/>
            <person name="Wilkins M.J."/>
            <person name="Williams K.H."/>
            <person name="Banfield J.F."/>
        </authorList>
    </citation>
    <scope>NUCLEOTIDE SEQUENCE [LARGE SCALE GENOMIC DNA]</scope>
</reference>
<dbReference type="InterPro" id="IPR005807">
    <property type="entry name" value="SecE_bac"/>
</dbReference>
<dbReference type="InterPro" id="IPR038379">
    <property type="entry name" value="SecE_sf"/>
</dbReference>
<dbReference type="PANTHER" id="PTHR33910">
    <property type="entry name" value="PROTEIN TRANSLOCASE SUBUNIT SECE"/>
    <property type="match status" value="1"/>
</dbReference>
<keyword evidence="6 9" id="KW-1133">Transmembrane helix</keyword>
<dbReference type="PANTHER" id="PTHR33910:SF1">
    <property type="entry name" value="PROTEIN TRANSLOCASE SUBUNIT SECE"/>
    <property type="match status" value="1"/>
</dbReference>
<name>A0A0G0WAV2_9BACT</name>
<evidence type="ECO:0000313" key="10">
    <source>
        <dbReference type="EMBL" id="KKR72372.1"/>
    </source>
</evidence>
<dbReference type="GO" id="GO:0009306">
    <property type="term" value="P:protein secretion"/>
    <property type="evidence" value="ECO:0007669"/>
    <property type="project" value="UniProtKB-UniRule"/>
</dbReference>
<dbReference type="Gene3D" id="1.20.5.1030">
    <property type="entry name" value="Preprotein translocase secy subunit"/>
    <property type="match status" value="1"/>
</dbReference>
<keyword evidence="4 9" id="KW-0812">Transmembrane</keyword>
<dbReference type="GO" id="GO:0043952">
    <property type="term" value="P:protein transport by the Sec complex"/>
    <property type="evidence" value="ECO:0007669"/>
    <property type="project" value="UniProtKB-UniRule"/>
</dbReference>
<accession>A0A0G0WAV2</accession>
<keyword evidence="3 9" id="KW-1003">Cell membrane</keyword>
<keyword evidence="5 9" id="KW-0653">Protein transport</keyword>
<comment type="subcellular location">
    <subcellularLocation>
        <location evidence="9">Cell membrane</location>
        <topology evidence="9">Single-pass membrane protein</topology>
    </subcellularLocation>
    <subcellularLocation>
        <location evidence="1">Membrane</location>
    </subcellularLocation>
</comment>
<feature type="transmembrane region" description="Helical" evidence="9">
    <location>
        <begin position="28"/>
        <end position="50"/>
    </location>
</feature>
<evidence type="ECO:0000256" key="2">
    <source>
        <dbReference type="ARBA" id="ARBA00022448"/>
    </source>
</evidence>
<dbReference type="GO" id="GO:0005886">
    <property type="term" value="C:plasma membrane"/>
    <property type="evidence" value="ECO:0007669"/>
    <property type="project" value="UniProtKB-SubCell"/>
</dbReference>
<evidence type="ECO:0000256" key="7">
    <source>
        <dbReference type="ARBA" id="ARBA00023010"/>
    </source>
</evidence>